<dbReference type="InterPro" id="IPR011990">
    <property type="entry name" value="TPR-like_helical_dom_sf"/>
</dbReference>
<comment type="caution">
    <text evidence="1">The sequence shown here is derived from an EMBL/GenBank/DDBJ whole genome shotgun (WGS) entry which is preliminary data.</text>
</comment>
<dbReference type="InterPro" id="IPR050421">
    <property type="entry name" value="PPR"/>
</dbReference>
<evidence type="ECO:0008006" key="3">
    <source>
        <dbReference type="Google" id="ProtNLM"/>
    </source>
</evidence>
<keyword evidence="2" id="KW-1185">Reference proteome</keyword>
<evidence type="ECO:0000313" key="1">
    <source>
        <dbReference type="EMBL" id="KAK2987354.1"/>
    </source>
</evidence>
<dbReference type="AlphaFoldDB" id="A0AA88RKK5"/>
<dbReference type="Gene3D" id="1.25.40.10">
    <property type="entry name" value="Tetratricopeptide repeat domain"/>
    <property type="match status" value="1"/>
</dbReference>
<gene>
    <name evidence="1" type="ORF">RJ640_023655</name>
</gene>
<organism evidence="1 2">
    <name type="scientific">Escallonia rubra</name>
    <dbReference type="NCBI Taxonomy" id="112253"/>
    <lineage>
        <taxon>Eukaryota</taxon>
        <taxon>Viridiplantae</taxon>
        <taxon>Streptophyta</taxon>
        <taxon>Embryophyta</taxon>
        <taxon>Tracheophyta</taxon>
        <taxon>Spermatophyta</taxon>
        <taxon>Magnoliopsida</taxon>
        <taxon>eudicotyledons</taxon>
        <taxon>Gunneridae</taxon>
        <taxon>Pentapetalae</taxon>
        <taxon>asterids</taxon>
        <taxon>campanulids</taxon>
        <taxon>Escalloniales</taxon>
        <taxon>Escalloniaceae</taxon>
        <taxon>Escallonia</taxon>
    </lineage>
</organism>
<name>A0AA88RKK5_9ASTE</name>
<accession>A0AA88RKK5</accession>
<dbReference type="PANTHER" id="PTHR47928">
    <property type="entry name" value="REPEAT-CONTAINING PROTEIN, PUTATIVE-RELATED"/>
    <property type="match status" value="1"/>
</dbReference>
<dbReference type="EMBL" id="JAVXUO010000990">
    <property type="protein sequence ID" value="KAK2987354.1"/>
    <property type="molecule type" value="Genomic_DNA"/>
</dbReference>
<protein>
    <recommendedName>
        <fullName evidence="3">Pentatricopeptide repeat-containing protein</fullName>
    </recommendedName>
</protein>
<reference evidence="1" key="1">
    <citation type="submission" date="2022-12" db="EMBL/GenBank/DDBJ databases">
        <title>Draft genome assemblies for two species of Escallonia (Escalloniales).</title>
        <authorList>
            <person name="Chanderbali A."/>
            <person name="Dervinis C."/>
            <person name="Anghel I."/>
            <person name="Soltis D."/>
            <person name="Soltis P."/>
            <person name="Zapata F."/>
        </authorList>
    </citation>
    <scope>NUCLEOTIDE SEQUENCE</scope>
    <source>
        <strain evidence="1">UCBG92.1500</strain>
        <tissue evidence="1">Leaf</tissue>
    </source>
</reference>
<sequence>MVLQVTFHAGLVDQGRKYFGSMAQDYGIKPGIEHYTCMIYLLGRAEQIEKAEDLICNADFIDDPPFGQLFLVFALPLQILSSLSTLL</sequence>
<dbReference type="Proteomes" id="UP001187471">
    <property type="component" value="Unassembled WGS sequence"/>
</dbReference>
<dbReference type="PANTHER" id="PTHR47928:SF146">
    <property type="entry name" value="DYW DOMAIN-CONTAINING PROTEIN"/>
    <property type="match status" value="1"/>
</dbReference>
<evidence type="ECO:0000313" key="2">
    <source>
        <dbReference type="Proteomes" id="UP001187471"/>
    </source>
</evidence>
<proteinExistence type="predicted"/>